<sequence>MNPSNYFDSYFRSSNFFFYSPNSSPDLQVISYNIAICPPKMWGKVIKDYLEILVTKNFIKKKTNRYIETISY</sequence>
<organism evidence="1">
    <name type="scientific">Cryptosporidium parvum</name>
    <dbReference type="NCBI Taxonomy" id="5807"/>
    <lineage>
        <taxon>Eukaryota</taxon>
        <taxon>Sar</taxon>
        <taxon>Alveolata</taxon>
        <taxon>Apicomplexa</taxon>
        <taxon>Conoidasida</taxon>
        <taxon>Coccidia</taxon>
        <taxon>Eucoccidiorida</taxon>
        <taxon>Eimeriorina</taxon>
        <taxon>Cryptosporidiidae</taxon>
        <taxon>Cryptosporidium</taxon>
    </lineage>
</organism>
<name>F0X5K9_CRYPV</name>
<reference evidence="1" key="1">
    <citation type="submission" date="2011-02" db="EMBL/GenBank/DDBJ databases">
        <title>Construction and analysis of full-length cDNA library of Cryptosporidium parvum.</title>
        <authorList>
            <person name="Yamagishi J."/>
            <person name="Wakaguri H."/>
            <person name="Sugano S."/>
            <person name="Kawano S."/>
            <person name="Fujisaki K."/>
            <person name="Sugimoto C."/>
            <person name="Watanabe J."/>
            <person name="Suzuki Y."/>
            <person name="Kimata I."/>
            <person name="Xuan X."/>
        </authorList>
    </citation>
    <scope>NUCLEOTIDE SEQUENCE</scope>
    <source>
        <strain evidence="1">HNJ-1</strain>
    </source>
</reference>
<dbReference type="EMBL" id="FX115777">
    <property type="protein sequence ID" value="BAJ77880.1"/>
    <property type="molecule type" value="mRNA"/>
</dbReference>
<accession>F0X5K9</accession>
<evidence type="ECO:0000313" key="1">
    <source>
        <dbReference type="EMBL" id="BAJ77880.1"/>
    </source>
</evidence>
<protein>
    <submittedName>
        <fullName evidence="1">Uncharacterized protein</fullName>
    </submittedName>
</protein>
<proteinExistence type="evidence at transcript level"/>
<dbReference type="AlphaFoldDB" id="F0X5K9"/>